<organism evidence="5 6">
    <name type="scientific">Streptomyces glomeratus</name>
    <dbReference type="NCBI Taxonomy" id="284452"/>
    <lineage>
        <taxon>Bacteria</taxon>
        <taxon>Bacillati</taxon>
        <taxon>Actinomycetota</taxon>
        <taxon>Actinomycetes</taxon>
        <taxon>Kitasatosporales</taxon>
        <taxon>Streptomycetaceae</taxon>
        <taxon>Streptomyces</taxon>
    </lineage>
</organism>
<dbReference type="CDD" id="cd02440">
    <property type="entry name" value="AdoMet_MTases"/>
    <property type="match status" value="1"/>
</dbReference>
<proteinExistence type="predicted"/>
<gene>
    <name evidence="5" type="ORF">GCM10010448_37410</name>
</gene>
<evidence type="ECO:0000313" key="5">
    <source>
        <dbReference type="EMBL" id="GAA3050843.1"/>
    </source>
</evidence>
<evidence type="ECO:0000256" key="3">
    <source>
        <dbReference type="ARBA" id="ARBA00022691"/>
    </source>
</evidence>
<dbReference type="Proteomes" id="UP001501532">
    <property type="component" value="Unassembled WGS sequence"/>
</dbReference>
<keyword evidence="6" id="KW-1185">Reference proteome</keyword>
<protein>
    <recommendedName>
        <fullName evidence="4">Methyltransferase domain-containing protein</fullName>
    </recommendedName>
</protein>
<dbReference type="EMBL" id="BAAAUF010000031">
    <property type="protein sequence ID" value="GAA3050843.1"/>
    <property type="molecule type" value="Genomic_DNA"/>
</dbReference>
<dbReference type="RefSeq" id="WP_234519877.1">
    <property type="nucleotide sequence ID" value="NZ_BAAAUF010000031.1"/>
</dbReference>
<keyword evidence="1" id="KW-0489">Methyltransferase</keyword>
<evidence type="ECO:0000259" key="4">
    <source>
        <dbReference type="Pfam" id="PF13649"/>
    </source>
</evidence>
<sequence length="236" mass="26090">MFSAELAEVYEIIYRSRGKDWAAEAKDVAREIRSRKPDAASLLDVACGTGAHLRTFGEVFRHTEGLEIAEPMRELAAQRLPDVKVHTGDMRAFDLGRTFDTVVCLFCAIGYLGEVEDMRSAVATMARHLVPGGVLVVEPWWFPEDFIEGYVAGDLAQENGVTVTRVSHSTLQGRATRMEVRFVVGDRSGIREFTEIDVLSLWTEEEYLNAFHAAGCTAEFLPGGPTGRGLFIGTRS</sequence>
<dbReference type="PANTHER" id="PTHR43464:SF19">
    <property type="entry name" value="UBIQUINONE BIOSYNTHESIS O-METHYLTRANSFERASE, MITOCHONDRIAL"/>
    <property type="match status" value="1"/>
</dbReference>
<keyword evidence="2" id="KW-0808">Transferase</keyword>
<dbReference type="InterPro" id="IPR029063">
    <property type="entry name" value="SAM-dependent_MTases_sf"/>
</dbReference>
<dbReference type="InterPro" id="IPR041698">
    <property type="entry name" value="Methyltransf_25"/>
</dbReference>
<evidence type="ECO:0000256" key="1">
    <source>
        <dbReference type="ARBA" id="ARBA00022603"/>
    </source>
</evidence>
<feature type="domain" description="Methyltransferase" evidence="4">
    <location>
        <begin position="43"/>
        <end position="133"/>
    </location>
</feature>
<evidence type="ECO:0000256" key="2">
    <source>
        <dbReference type="ARBA" id="ARBA00022679"/>
    </source>
</evidence>
<dbReference type="Pfam" id="PF13649">
    <property type="entry name" value="Methyltransf_25"/>
    <property type="match status" value="1"/>
</dbReference>
<dbReference type="Gene3D" id="3.40.50.150">
    <property type="entry name" value="Vaccinia Virus protein VP39"/>
    <property type="match status" value="1"/>
</dbReference>
<name>A0ABP6LNM8_9ACTN</name>
<keyword evidence="3" id="KW-0949">S-adenosyl-L-methionine</keyword>
<evidence type="ECO:0000313" key="6">
    <source>
        <dbReference type="Proteomes" id="UP001501532"/>
    </source>
</evidence>
<dbReference type="SUPFAM" id="SSF53335">
    <property type="entry name" value="S-adenosyl-L-methionine-dependent methyltransferases"/>
    <property type="match status" value="1"/>
</dbReference>
<dbReference type="PANTHER" id="PTHR43464">
    <property type="entry name" value="METHYLTRANSFERASE"/>
    <property type="match status" value="1"/>
</dbReference>
<dbReference type="Gene3D" id="2.20.130.10">
    <property type="entry name" value="CAC2371-like domains"/>
    <property type="match status" value="1"/>
</dbReference>
<comment type="caution">
    <text evidence="5">The sequence shown here is derived from an EMBL/GenBank/DDBJ whole genome shotgun (WGS) entry which is preliminary data.</text>
</comment>
<accession>A0ABP6LNM8</accession>
<reference evidence="6" key="1">
    <citation type="journal article" date="2019" name="Int. J. Syst. Evol. Microbiol.">
        <title>The Global Catalogue of Microorganisms (GCM) 10K type strain sequencing project: providing services to taxonomists for standard genome sequencing and annotation.</title>
        <authorList>
            <consortium name="The Broad Institute Genomics Platform"/>
            <consortium name="The Broad Institute Genome Sequencing Center for Infectious Disease"/>
            <person name="Wu L."/>
            <person name="Ma J."/>
        </authorList>
    </citation>
    <scope>NUCLEOTIDE SEQUENCE [LARGE SCALE GENOMIC DNA]</scope>
    <source>
        <strain evidence="6">JCM 9091</strain>
    </source>
</reference>